<accession>A0A1S7NVA4</accession>
<keyword evidence="2" id="KW-1185">Reference proteome</keyword>
<dbReference type="Proteomes" id="UP000191988">
    <property type="component" value="Unassembled WGS sequence"/>
</dbReference>
<evidence type="ECO:0000313" key="1">
    <source>
        <dbReference type="EMBL" id="CUX12137.1"/>
    </source>
</evidence>
<gene>
    <name evidence="1" type="ORF">AGR3A_Cc170138</name>
</gene>
<dbReference type="EMBL" id="FBWK01000009">
    <property type="protein sequence ID" value="CUX12137.1"/>
    <property type="molecule type" value="Genomic_DNA"/>
</dbReference>
<sequence length="154" mass="17714">MSIKETGRQRSFRYRRENLHALRRLRLLLVDGFEVGLIHGYEDFYVPWLDRQGVNMAVGHNFRVSDRLRASHTSLPGLVQGHEPFPQQFAARRYSCVTNTLGFKLALQFGAEELFEVHETKTSVAEKLPSRLFHDFGACTLPGSIIIRHEGFSR</sequence>
<reference evidence="2" key="1">
    <citation type="submission" date="2016-01" db="EMBL/GenBank/DDBJ databases">
        <authorList>
            <person name="Regsiter A."/>
            <person name="william w."/>
        </authorList>
    </citation>
    <scope>NUCLEOTIDE SEQUENCE [LARGE SCALE GENOMIC DNA]</scope>
    <source>
        <strain evidence="2">CFBP 6623</strain>
    </source>
</reference>
<protein>
    <submittedName>
        <fullName evidence="1">Uncharacterized protein</fullName>
    </submittedName>
</protein>
<proteinExistence type="predicted"/>
<dbReference type="AlphaFoldDB" id="A0A1S7NVA4"/>
<name>A0A1S7NVA4_9HYPH</name>
<organism evidence="1 2">
    <name type="scientific">Agrobacterium tomkonis CFBP 6623</name>
    <dbReference type="NCBI Taxonomy" id="1183432"/>
    <lineage>
        <taxon>Bacteria</taxon>
        <taxon>Pseudomonadati</taxon>
        <taxon>Pseudomonadota</taxon>
        <taxon>Alphaproteobacteria</taxon>
        <taxon>Hyphomicrobiales</taxon>
        <taxon>Rhizobiaceae</taxon>
        <taxon>Rhizobium/Agrobacterium group</taxon>
        <taxon>Agrobacterium</taxon>
        <taxon>Agrobacterium tumefaciens complex</taxon>
    </lineage>
</organism>
<evidence type="ECO:0000313" key="2">
    <source>
        <dbReference type="Proteomes" id="UP000191988"/>
    </source>
</evidence>